<reference evidence="2 3" key="1">
    <citation type="journal article" date="2016" name="Nat. Commun.">
        <title>Thousands of microbial genomes shed light on interconnected biogeochemical processes in an aquifer system.</title>
        <authorList>
            <person name="Anantharaman K."/>
            <person name="Brown C.T."/>
            <person name="Hug L.A."/>
            <person name="Sharon I."/>
            <person name="Castelle C.J."/>
            <person name="Probst A.J."/>
            <person name="Thomas B.C."/>
            <person name="Singh A."/>
            <person name="Wilkins M.J."/>
            <person name="Karaoz U."/>
            <person name="Brodie E.L."/>
            <person name="Williams K.H."/>
            <person name="Hubbard S.S."/>
            <person name="Banfield J.F."/>
        </authorList>
    </citation>
    <scope>NUCLEOTIDE SEQUENCE [LARGE SCALE GENOMIC DNA]</scope>
</reference>
<accession>A0A1F6DH49</accession>
<dbReference type="AlphaFoldDB" id="A0A1F6DH49"/>
<evidence type="ECO:0008006" key="4">
    <source>
        <dbReference type="Google" id="ProtNLM"/>
    </source>
</evidence>
<evidence type="ECO:0000256" key="1">
    <source>
        <dbReference type="SAM" id="SignalP"/>
    </source>
</evidence>
<protein>
    <recommendedName>
        <fullName evidence="4">SH3b domain-containing protein</fullName>
    </recommendedName>
</protein>
<evidence type="ECO:0000313" key="3">
    <source>
        <dbReference type="Proteomes" id="UP000176377"/>
    </source>
</evidence>
<gene>
    <name evidence="2" type="ORF">A2765_03625</name>
</gene>
<feature type="signal peptide" evidence="1">
    <location>
        <begin position="1"/>
        <end position="36"/>
    </location>
</feature>
<evidence type="ECO:0000313" key="2">
    <source>
        <dbReference type="EMBL" id="OGG60640.1"/>
    </source>
</evidence>
<comment type="caution">
    <text evidence="2">The sequence shown here is derived from an EMBL/GenBank/DDBJ whole genome shotgun (WGS) entry which is preliminary data.</text>
</comment>
<sequence length="114" mass="12293">MQGVWRFAQATEENIMKSSLATALLVAAAFASPAFACGETKSPQCQGIVVEHAGQKFCLGEAVSEDEHDGVVVINMGNNDYVVRTQESDGWYTGHAKYRCLDSPLLLQPVATTN</sequence>
<dbReference type="EMBL" id="MFLA01000004">
    <property type="protein sequence ID" value="OGG60640.1"/>
    <property type="molecule type" value="Genomic_DNA"/>
</dbReference>
<organism evidence="2 3">
    <name type="scientific">Candidatus Kaiserbacteria bacterium RIFCSPHIGHO2_01_FULL_56_24</name>
    <dbReference type="NCBI Taxonomy" id="1798487"/>
    <lineage>
        <taxon>Bacteria</taxon>
        <taxon>Candidatus Kaiseribacteriota</taxon>
    </lineage>
</organism>
<feature type="chain" id="PRO_5009523879" description="SH3b domain-containing protein" evidence="1">
    <location>
        <begin position="37"/>
        <end position="114"/>
    </location>
</feature>
<dbReference type="Proteomes" id="UP000176377">
    <property type="component" value="Unassembled WGS sequence"/>
</dbReference>
<proteinExistence type="predicted"/>
<name>A0A1F6DH49_9BACT</name>
<keyword evidence="1" id="KW-0732">Signal</keyword>